<comment type="caution">
    <text evidence="4">The sequence shown here is derived from an EMBL/GenBank/DDBJ whole genome shotgun (WGS) entry which is preliminary data.</text>
</comment>
<name>A0ABR1FG17_AURAN</name>
<feature type="chain" id="PRO_5047167591" evidence="2">
    <location>
        <begin position="17"/>
        <end position="451"/>
    </location>
</feature>
<evidence type="ECO:0000313" key="5">
    <source>
        <dbReference type="Proteomes" id="UP001363151"/>
    </source>
</evidence>
<evidence type="ECO:0000256" key="2">
    <source>
        <dbReference type="SAM" id="SignalP"/>
    </source>
</evidence>
<proteinExistence type="inferred from homology"/>
<keyword evidence="1" id="KW-0408">Iron</keyword>
<dbReference type="Gene3D" id="2.60.120.620">
    <property type="entry name" value="q2cbj1_9rhob like domain"/>
    <property type="match status" value="1"/>
</dbReference>
<evidence type="ECO:0000259" key="3">
    <source>
        <dbReference type="PROSITE" id="PS51471"/>
    </source>
</evidence>
<reference evidence="4 5" key="1">
    <citation type="submission" date="2024-03" db="EMBL/GenBank/DDBJ databases">
        <title>Aureococcus anophagefferens CCMP1851 and Kratosvirus quantuckense: Draft genome of a second virus-susceptible host strain in the model system.</title>
        <authorList>
            <person name="Chase E."/>
            <person name="Truchon A.R."/>
            <person name="Schepens W."/>
            <person name="Wilhelm S.W."/>
        </authorList>
    </citation>
    <scope>NUCLEOTIDE SEQUENCE [LARGE SCALE GENOMIC DNA]</scope>
    <source>
        <strain evidence="4 5">CCMP1851</strain>
    </source>
</reference>
<dbReference type="EMBL" id="JBBJCI010000451">
    <property type="protein sequence ID" value="KAK7230177.1"/>
    <property type="molecule type" value="Genomic_DNA"/>
</dbReference>
<dbReference type="Proteomes" id="UP001363151">
    <property type="component" value="Unassembled WGS sequence"/>
</dbReference>
<comment type="similarity">
    <text evidence="1">Belongs to the iron/ascorbate-dependent oxidoreductase family.</text>
</comment>
<dbReference type="Pfam" id="PF13640">
    <property type="entry name" value="2OG-FeII_Oxy_3"/>
    <property type="match status" value="1"/>
</dbReference>
<feature type="domain" description="Fe2OG dioxygenase" evidence="3">
    <location>
        <begin position="282"/>
        <end position="404"/>
    </location>
</feature>
<feature type="signal peptide" evidence="2">
    <location>
        <begin position="1"/>
        <end position="16"/>
    </location>
</feature>
<evidence type="ECO:0000256" key="1">
    <source>
        <dbReference type="RuleBase" id="RU003682"/>
    </source>
</evidence>
<keyword evidence="1" id="KW-0479">Metal-binding</keyword>
<keyword evidence="5" id="KW-1185">Reference proteome</keyword>
<protein>
    <submittedName>
        <fullName evidence="4">2OG-Fe(II) oxygenase superfamily protein</fullName>
    </submittedName>
</protein>
<dbReference type="InterPro" id="IPR005123">
    <property type="entry name" value="Oxoglu/Fe-dep_dioxygenase_dom"/>
</dbReference>
<keyword evidence="1" id="KW-0560">Oxidoreductase</keyword>
<accession>A0ABR1FG17</accession>
<dbReference type="PROSITE" id="PS51471">
    <property type="entry name" value="FE2OG_OXY"/>
    <property type="match status" value="1"/>
</dbReference>
<evidence type="ECO:0000313" key="4">
    <source>
        <dbReference type="EMBL" id="KAK7230177.1"/>
    </source>
</evidence>
<dbReference type="InterPro" id="IPR044862">
    <property type="entry name" value="Pro_4_hyd_alph_FE2OG_OXY"/>
</dbReference>
<organism evidence="4 5">
    <name type="scientific">Aureococcus anophagefferens</name>
    <name type="common">Harmful bloom alga</name>
    <dbReference type="NCBI Taxonomy" id="44056"/>
    <lineage>
        <taxon>Eukaryota</taxon>
        <taxon>Sar</taxon>
        <taxon>Stramenopiles</taxon>
        <taxon>Ochrophyta</taxon>
        <taxon>Pelagophyceae</taxon>
        <taxon>Pelagomonadales</taxon>
        <taxon>Pelagomonadaceae</taxon>
        <taxon>Aureococcus</taxon>
    </lineage>
</organism>
<keyword evidence="2" id="KW-0732">Signal</keyword>
<sequence>MRLASLLLVAAWSAAAKPTPKVIYVNLDNDEVLAIQRLVEEETGSRWAAVAGAWGRYRLALFEQGDLDRLGVDGAELLARLTAEWTRNKKSLRPLIFTSWASPVDAEALADAGAAAAPEALAEVAALFDGARDYFVDHFGLRAPVDVAAGDDAPADYGAPALLGSTAEGAEVLVLDGFADDELRRALLGLLHGPGVDPYASPDPDFWERGAVRDRASDRHGQHGLRPERLLELCATPPEAPTPPPIAELQRRLLALVAAANPAGGVLARVSYQLTPPDAAFGVSPCVANAVLPGDRHGFHDDADPAKLPPSAWTDAHGHYANRSPGTPRFLSALIYLNEFWDDAWGGATRLRARRKRGKRRARHADVEPRPGRLLLMDQDVAHALGRTNGTAPPRYSLVLKLVLHPRDDPETGARFDASRRMEFVDIARFGLPVRLDLDGGAPGLAALGEL</sequence>
<gene>
    <name evidence="4" type="ORF">SO694_0021406</name>
</gene>